<comment type="caution">
    <text evidence="2">The sequence shown here is derived from an EMBL/GenBank/DDBJ whole genome shotgun (WGS) entry which is preliminary data.</text>
</comment>
<reference evidence="2" key="1">
    <citation type="journal article" date="2020" name="G3 (Bethesda)">
        <title>High-Quality Assemblies for Three Invasive Social Wasps from the &lt;i&gt;Vespula&lt;/i&gt; Genus.</title>
        <authorList>
            <person name="Harrop T.W.R."/>
            <person name="Guhlin J."/>
            <person name="McLaughlin G.M."/>
            <person name="Permina E."/>
            <person name="Stockwell P."/>
            <person name="Gilligan J."/>
            <person name="Le Lec M.F."/>
            <person name="Gruber M.A.M."/>
            <person name="Quinn O."/>
            <person name="Lovegrove M."/>
            <person name="Duncan E.J."/>
            <person name="Remnant E.J."/>
            <person name="Van Eeckhoven J."/>
            <person name="Graham B."/>
            <person name="Knapp R.A."/>
            <person name="Langford K.W."/>
            <person name="Kronenberg Z."/>
            <person name="Press M.O."/>
            <person name="Eacker S.M."/>
            <person name="Wilson-Rankin E.E."/>
            <person name="Purcell J."/>
            <person name="Lester P.J."/>
            <person name="Dearden P.K."/>
        </authorList>
    </citation>
    <scope>NUCLEOTIDE SEQUENCE</scope>
    <source>
        <strain evidence="2">Linc-1</strain>
    </source>
</reference>
<feature type="region of interest" description="Disordered" evidence="1">
    <location>
        <begin position="22"/>
        <end position="70"/>
    </location>
</feature>
<feature type="compositionally biased region" description="Pro residues" evidence="1">
    <location>
        <begin position="46"/>
        <end position="59"/>
    </location>
</feature>
<evidence type="ECO:0000256" key="1">
    <source>
        <dbReference type="SAM" id="MobiDB-lite"/>
    </source>
</evidence>
<name>A0A834KCS6_VESGE</name>
<evidence type="ECO:0000313" key="3">
    <source>
        <dbReference type="Proteomes" id="UP000617340"/>
    </source>
</evidence>
<protein>
    <submittedName>
        <fullName evidence="2">Uncharacterized protein</fullName>
    </submittedName>
</protein>
<dbReference type="Proteomes" id="UP000617340">
    <property type="component" value="Unassembled WGS sequence"/>
</dbReference>
<accession>A0A834KCS6</accession>
<organism evidence="2 3">
    <name type="scientific">Vespula germanica</name>
    <name type="common">German yellow jacket</name>
    <name type="synonym">Paravespula germanica</name>
    <dbReference type="NCBI Taxonomy" id="30212"/>
    <lineage>
        <taxon>Eukaryota</taxon>
        <taxon>Metazoa</taxon>
        <taxon>Ecdysozoa</taxon>
        <taxon>Arthropoda</taxon>
        <taxon>Hexapoda</taxon>
        <taxon>Insecta</taxon>
        <taxon>Pterygota</taxon>
        <taxon>Neoptera</taxon>
        <taxon>Endopterygota</taxon>
        <taxon>Hymenoptera</taxon>
        <taxon>Apocrita</taxon>
        <taxon>Aculeata</taxon>
        <taxon>Vespoidea</taxon>
        <taxon>Vespidae</taxon>
        <taxon>Vespinae</taxon>
        <taxon>Vespula</taxon>
    </lineage>
</organism>
<keyword evidence="3" id="KW-1185">Reference proteome</keyword>
<proteinExistence type="predicted"/>
<sequence>MPGYCSRGYLWASLFSADTGATTASGGIDRRHHHQPPPTTTSTSPVPVPAPAPPTPTSSPSPENSHLRSTRVVTSTVIGYPSIENLFFELHHHRELFEKEKEIDMDNGIQRETNSLGIQGTSIFLPVYSGLRCCPLLSYFFEDKRELGS</sequence>
<gene>
    <name evidence="2" type="ORF">HZH68_006140</name>
</gene>
<dbReference type="AlphaFoldDB" id="A0A834KCS6"/>
<dbReference type="EMBL" id="JACSDZ010000005">
    <property type="protein sequence ID" value="KAF7403346.1"/>
    <property type="molecule type" value="Genomic_DNA"/>
</dbReference>
<evidence type="ECO:0000313" key="2">
    <source>
        <dbReference type="EMBL" id="KAF7403346.1"/>
    </source>
</evidence>